<dbReference type="Proteomes" id="UP001055439">
    <property type="component" value="Chromosome 8"/>
</dbReference>
<organism evidence="1 2">
    <name type="scientific">Musa troglodytarum</name>
    <name type="common">fe'i banana</name>
    <dbReference type="NCBI Taxonomy" id="320322"/>
    <lineage>
        <taxon>Eukaryota</taxon>
        <taxon>Viridiplantae</taxon>
        <taxon>Streptophyta</taxon>
        <taxon>Embryophyta</taxon>
        <taxon>Tracheophyta</taxon>
        <taxon>Spermatophyta</taxon>
        <taxon>Magnoliopsida</taxon>
        <taxon>Liliopsida</taxon>
        <taxon>Zingiberales</taxon>
        <taxon>Musaceae</taxon>
        <taxon>Musa</taxon>
    </lineage>
</organism>
<accession>A0A9E7HBM3</accession>
<evidence type="ECO:0000313" key="2">
    <source>
        <dbReference type="Proteomes" id="UP001055439"/>
    </source>
</evidence>
<evidence type="ECO:0000313" key="1">
    <source>
        <dbReference type="EMBL" id="URE27152.1"/>
    </source>
</evidence>
<protein>
    <submittedName>
        <fullName evidence="1">Uncharacterized protein</fullName>
    </submittedName>
</protein>
<sequence length="64" mass="7603">MLERTRARHQSRRSLILVYQSIDDQISCRSQGSIYVNLLDKSGQKRGRRREKELQFSWFAGFAK</sequence>
<proteinExistence type="predicted"/>
<keyword evidence="2" id="KW-1185">Reference proteome</keyword>
<name>A0A9E7HBM3_9LILI</name>
<gene>
    <name evidence="1" type="ORF">MUK42_13823</name>
</gene>
<dbReference type="AlphaFoldDB" id="A0A9E7HBM3"/>
<dbReference type="EMBL" id="CP097510">
    <property type="protein sequence ID" value="URE27152.1"/>
    <property type="molecule type" value="Genomic_DNA"/>
</dbReference>
<reference evidence="1" key="1">
    <citation type="submission" date="2022-05" db="EMBL/GenBank/DDBJ databases">
        <title>The Musa troglodytarum L. genome provides insights into the mechanism of non-climacteric behaviour and enrichment of carotenoids.</title>
        <authorList>
            <person name="Wang J."/>
        </authorList>
    </citation>
    <scope>NUCLEOTIDE SEQUENCE</scope>
    <source>
        <tissue evidence="1">Leaf</tissue>
    </source>
</reference>